<organism evidence="8 9">
    <name type="scientific">Fredinandcohnia salidurans</name>
    <dbReference type="NCBI Taxonomy" id="2595041"/>
    <lineage>
        <taxon>Bacteria</taxon>
        <taxon>Bacillati</taxon>
        <taxon>Bacillota</taxon>
        <taxon>Bacilli</taxon>
        <taxon>Bacillales</taxon>
        <taxon>Bacillaceae</taxon>
        <taxon>Fredinandcohnia</taxon>
    </lineage>
</organism>
<evidence type="ECO:0000256" key="2">
    <source>
        <dbReference type="ARBA" id="ARBA00022737"/>
    </source>
</evidence>
<dbReference type="Proteomes" id="UP001597227">
    <property type="component" value="Unassembled WGS sequence"/>
</dbReference>
<keyword evidence="4 5" id="KW-0326">Glycosidase</keyword>
<comment type="caution">
    <text evidence="8">The sequence shown here is derived from an EMBL/GenBank/DDBJ whole genome shotgun (WGS) entry which is preliminary data.</text>
</comment>
<evidence type="ECO:0000313" key="9">
    <source>
        <dbReference type="Proteomes" id="UP001597227"/>
    </source>
</evidence>
<evidence type="ECO:0000256" key="5">
    <source>
        <dbReference type="RuleBase" id="RU361169"/>
    </source>
</evidence>
<dbReference type="PANTHER" id="PTHR13817">
    <property type="entry name" value="TITIN"/>
    <property type="match status" value="1"/>
</dbReference>
<dbReference type="SUPFAM" id="SSF49265">
    <property type="entry name" value="Fibronectin type III"/>
    <property type="match status" value="2"/>
</dbReference>
<dbReference type="InterPro" id="IPR013783">
    <property type="entry name" value="Ig-like_fold"/>
</dbReference>
<dbReference type="Pfam" id="PF00295">
    <property type="entry name" value="Glyco_hydro_28"/>
    <property type="match status" value="1"/>
</dbReference>
<keyword evidence="2" id="KW-0677">Repeat</keyword>
<dbReference type="InterPro" id="IPR050964">
    <property type="entry name" value="Striated_Muscle_Regulatory"/>
</dbReference>
<keyword evidence="9" id="KW-1185">Reference proteome</keyword>
<feature type="domain" description="Fibronectin type-III" evidence="7">
    <location>
        <begin position="849"/>
        <end position="947"/>
    </location>
</feature>
<dbReference type="Gene3D" id="2.60.40.10">
    <property type="entry name" value="Immunoglobulins"/>
    <property type="match status" value="4"/>
</dbReference>
<keyword evidence="6" id="KW-0732">Signal</keyword>
<accession>A0ABW4MKP0</accession>
<dbReference type="InterPro" id="IPR012334">
    <property type="entry name" value="Pectin_lyas_fold"/>
</dbReference>
<dbReference type="InterPro" id="IPR000743">
    <property type="entry name" value="Glyco_hydro_28"/>
</dbReference>
<sequence>MKRFKVIFSVFLILLLVNSSFSVVAAKANTDTPPNAPASPVKLQIPNLASDEDSITLVWEKPEQYKDIVDFNIYMNKKKIGSALEDNSGPAKAYIDNFYKNIDKDDFHEKILIHNFQVNNLKPNKSYEFYVTSVNAEGVESAPSNIIVGKTTKAPEIFNIVDFGATPDDDTKDTEAIQAAIDAATPGAKVLIPDGKFISGELWLKSDMTLQVDGYLLGSPDAEDYSMNFWLYDYSTDERSYSLINAHTYDYGSLKNIRIVGNGIIDGNGWKYDKNHPTIDELGNELPRYVAGNNSKVTGNVKVENGKMSPLDLESDGTLGILAANQSYAAQELGMNVKSAYAARSNLITVRGVDGMYYEGITQLNPANHGIVNLHSKNIVINGTISKTYDGNNADGYEFGDSQNIMVFNNFVDTGDDAINFASGMGQAAANSEPTGNAWIFNNYIREGHGGVVTGSHTGGWIQDFLVEDNIMYKTDVGLRSKTNTPMGGGAKNILFRNNALEGIDGDGPFVFTSSYTDANASILYEPAEIISQFKDMEIVDTTVRNQGGSKKQSILVNGNNDAGEVYHENITFRNVKFDNVYSVNMNYAKGFKFSNVSFTNVKDNGGNPWRIKNSTGLVFENTTDAPSDATQQPVWSENAGIQAESSPDGKSVTLTWDEATDNVGVTGYTIFKDDEKLNEDYTTTNQTSFTVDGLTPAKEYTFKVEATDAIGNRTANGPEIKVETSGEADKIAPVLPENTKISESTTKIPSSDTFSGKEVDVVYTGFTWTSITWDAATDDTGIAGYNIYANEELQGFATSNKYTLTGLKPGTTYNIEVEAVDLAGNKSPYNSVLEFETTKSYPIGAPSFEGDLKAKINTDGTSVSLSWNEAEAENQDVIGYRVYVNGQPIKPDGGTFTPINSEMTTSETSYTVTGLKQGKRYTFKVEAVGHGIKYSKRERLSDVLPNGLVEVSGYRWSGFGPSVDVHLIPGKAKSEEAKSK</sequence>
<feature type="domain" description="Fibronectin type-III" evidence="7">
    <location>
        <begin position="638"/>
        <end position="728"/>
    </location>
</feature>
<evidence type="ECO:0000259" key="7">
    <source>
        <dbReference type="PROSITE" id="PS50853"/>
    </source>
</evidence>
<feature type="chain" id="PRO_5046833479" evidence="6">
    <location>
        <begin position="26"/>
        <end position="981"/>
    </location>
</feature>
<dbReference type="PROSITE" id="PS50853">
    <property type="entry name" value="FN3"/>
    <property type="match status" value="4"/>
</dbReference>
<dbReference type="SMART" id="SM00060">
    <property type="entry name" value="FN3"/>
    <property type="match status" value="4"/>
</dbReference>
<name>A0ABW4MKP0_9BACI</name>
<evidence type="ECO:0000256" key="6">
    <source>
        <dbReference type="SAM" id="SignalP"/>
    </source>
</evidence>
<comment type="similarity">
    <text evidence="1 5">Belongs to the glycosyl hydrolase 28 family.</text>
</comment>
<proteinExistence type="inferred from homology"/>
<feature type="domain" description="Fibronectin type-III" evidence="7">
    <location>
        <begin position="736"/>
        <end position="841"/>
    </location>
</feature>
<keyword evidence="3 5" id="KW-0378">Hydrolase</keyword>
<dbReference type="RefSeq" id="WP_388035692.1">
    <property type="nucleotide sequence ID" value="NZ_JBHUEK010000007.1"/>
</dbReference>
<dbReference type="Gene3D" id="2.160.20.10">
    <property type="entry name" value="Single-stranded right-handed beta-helix, Pectin lyase-like"/>
    <property type="match status" value="1"/>
</dbReference>
<dbReference type="CDD" id="cd00063">
    <property type="entry name" value="FN3"/>
    <property type="match status" value="4"/>
</dbReference>
<evidence type="ECO:0000256" key="1">
    <source>
        <dbReference type="ARBA" id="ARBA00008834"/>
    </source>
</evidence>
<dbReference type="InterPro" id="IPR003961">
    <property type="entry name" value="FN3_dom"/>
</dbReference>
<dbReference type="InterPro" id="IPR011050">
    <property type="entry name" value="Pectin_lyase_fold/virulence"/>
</dbReference>
<dbReference type="Pfam" id="PF00041">
    <property type="entry name" value="fn3"/>
    <property type="match status" value="4"/>
</dbReference>
<dbReference type="PANTHER" id="PTHR13817:SF173">
    <property type="entry name" value="FRAZZLED"/>
    <property type="match status" value="1"/>
</dbReference>
<feature type="signal peptide" evidence="6">
    <location>
        <begin position="1"/>
        <end position="25"/>
    </location>
</feature>
<reference evidence="9" key="1">
    <citation type="journal article" date="2019" name="Int. J. Syst. Evol. Microbiol.">
        <title>The Global Catalogue of Microorganisms (GCM) 10K type strain sequencing project: providing services to taxonomists for standard genome sequencing and annotation.</title>
        <authorList>
            <consortium name="The Broad Institute Genomics Platform"/>
            <consortium name="The Broad Institute Genome Sequencing Center for Infectious Disease"/>
            <person name="Wu L."/>
            <person name="Ma J."/>
        </authorList>
    </citation>
    <scope>NUCLEOTIDE SEQUENCE [LARGE SCALE GENOMIC DNA]</scope>
    <source>
        <strain evidence="9">CCUG 15531</strain>
    </source>
</reference>
<evidence type="ECO:0000313" key="8">
    <source>
        <dbReference type="EMBL" id="MFD1778031.1"/>
    </source>
</evidence>
<evidence type="ECO:0000256" key="3">
    <source>
        <dbReference type="ARBA" id="ARBA00022801"/>
    </source>
</evidence>
<gene>
    <name evidence="8" type="ORF">ACFSFW_05075</name>
</gene>
<evidence type="ECO:0000256" key="4">
    <source>
        <dbReference type="ARBA" id="ARBA00023295"/>
    </source>
</evidence>
<protein>
    <submittedName>
        <fullName evidence="8">Fibronectin type III domain-containing protein</fullName>
    </submittedName>
</protein>
<dbReference type="InterPro" id="IPR036116">
    <property type="entry name" value="FN3_sf"/>
</dbReference>
<dbReference type="PRINTS" id="PR00014">
    <property type="entry name" value="FNTYPEIII"/>
</dbReference>
<feature type="domain" description="Fibronectin type-III" evidence="7">
    <location>
        <begin position="39"/>
        <end position="155"/>
    </location>
</feature>
<dbReference type="EMBL" id="JBHUEK010000007">
    <property type="protein sequence ID" value="MFD1778031.1"/>
    <property type="molecule type" value="Genomic_DNA"/>
</dbReference>
<dbReference type="SUPFAM" id="SSF51126">
    <property type="entry name" value="Pectin lyase-like"/>
    <property type="match status" value="1"/>
</dbReference>